<keyword evidence="2" id="KW-0812">Transmembrane</keyword>
<dbReference type="RefSeq" id="WP_013807240.1">
    <property type="nucleotide sequence ID" value="NC_015564.1"/>
</dbReference>
<dbReference type="Proteomes" id="UP000009235">
    <property type="component" value="Chromosome"/>
</dbReference>
<reference evidence="3 4" key="1">
    <citation type="journal article" date="2011" name="J. Bacteriol.">
        <title>Complete genome sequence of Amycolicicoccus subflavus DQS3-9A1T, an actinomycete isolated from crude oil-polluted soil.</title>
        <authorList>
            <person name="Cai M."/>
            <person name="Chen W.M."/>
            <person name="Nie Y."/>
            <person name="Chi C.Q."/>
            <person name="Wang Y.N."/>
            <person name="Tang Y.Q."/>
            <person name="Li G.Y."/>
            <person name="Wu X.L."/>
        </authorList>
    </citation>
    <scope>NUCLEOTIDE SEQUENCE [LARGE SCALE GENOMIC DNA]</scope>
    <source>
        <strain evidence="4">DSM 45089 / DQS3-9A1</strain>
    </source>
</reference>
<feature type="transmembrane region" description="Helical" evidence="2">
    <location>
        <begin position="33"/>
        <end position="52"/>
    </location>
</feature>
<accession>F6EEU1</accession>
<name>F6EEU1_HOYSD</name>
<evidence type="ECO:0000313" key="3">
    <source>
        <dbReference type="EMBL" id="AEF40891.1"/>
    </source>
</evidence>
<sequence length="73" mass="7321">MTGASGGDPYPDPESFLIPIEVRQPPPVRTQRSVIVAAITLLFIAVGIGVLANSPAGSGVGPDLGVSMGPTAH</sequence>
<protein>
    <submittedName>
        <fullName evidence="3">Uncharacterized protein</fullName>
    </submittedName>
</protein>
<feature type="region of interest" description="Disordered" evidence="1">
    <location>
        <begin position="54"/>
        <end position="73"/>
    </location>
</feature>
<keyword evidence="4" id="KW-1185">Reference proteome</keyword>
<keyword evidence="2" id="KW-0472">Membrane</keyword>
<dbReference type="KEGG" id="asd:AS9A_2444"/>
<dbReference type="AlphaFoldDB" id="F6EEU1"/>
<evidence type="ECO:0000256" key="1">
    <source>
        <dbReference type="SAM" id="MobiDB-lite"/>
    </source>
</evidence>
<evidence type="ECO:0000313" key="4">
    <source>
        <dbReference type="Proteomes" id="UP000009235"/>
    </source>
</evidence>
<dbReference type="EMBL" id="CP002786">
    <property type="protein sequence ID" value="AEF40891.1"/>
    <property type="molecule type" value="Genomic_DNA"/>
</dbReference>
<proteinExistence type="predicted"/>
<evidence type="ECO:0000256" key="2">
    <source>
        <dbReference type="SAM" id="Phobius"/>
    </source>
</evidence>
<gene>
    <name evidence="3" type="ordered locus">AS9A_2444</name>
</gene>
<dbReference type="HOGENOM" id="CLU_2696391_0_0_11"/>
<organism evidence="3 4">
    <name type="scientific">Hoyosella subflava (strain DSM 45089 / JCM 17490 / NBRC 109087 / DQS3-9A1)</name>
    <name type="common">Amycolicicoccus subflavus</name>
    <dbReference type="NCBI Taxonomy" id="443218"/>
    <lineage>
        <taxon>Bacteria</taxon>
        <taxon>Bacillati</taxon>
        <taxon>Actinomycetota</taxon>
        <taxon>Actinomycetes</taxon>
        <taxon>Mycobacteriales</taxon>
        <taxon>Hoyosellaceae</taxon>
        <taxon>Hoyosella</taxon>
    </lineage>
</organism>
<keyword evidence="2" id="KW-1133">Transmembrane helix</keyword>